<comment type="subcellular location">
    <subcellularLocation>
        <location evidence="1">Mitochondrion matrix</location>
    </subcellularLocation>
</comment>
<accession>A0A382A6K4</accession>
<dbReference type="Pfam" id="PF01593">
    <property type="entry name" value="Amino_oxidase"/>
    <property type="match status" value="1"/>
</dbReference>
<feature type="non-terminal residue" evidence="6">
    <location>
        <position position="1"/>
    </location>
</feature>
<dbReference type="SUPFAM" id="SSF51905">
    <property type="entry name" value="FAD/NAD(P)-binding domain"/>
    <property type="match status" value="1"/>
</dbReference>
<dbReference type="GO" id="GO:0016491">
    <property type="term" value="F:oxidoreductase activity"/>
    <property type="evidence" value="ECO:0007669"/>
    <property type="project" value="InterPro"/>
</dbReference>
<dbReference type="Gene3D" id="3.50.50.60">
    <property type="entry name" value="FAD/NAD(P)-binding domain"/>
    <property type="match status" value="2"/>
</dbReference>
<evidence type="ECO:0000313" key="6">
    <source>
        <dbReference type="EMBL" id="SVA96563.1"/>
    </source>
</evidence>
<dbReference type="GO" id="GO:0005759">
    <property type="term" value="C:mitochondrial matrix"/>
    <property type="evidence" value="ECO:0007669"/>
    <property type="project" value="UniProtKB-SubCell"/>
</dbReference>
<evidence type="ECO:0000259" key="5">
    <source>
        <dbReference type="Pfam" id="PF01593"/>
    </source>
</evidence>
<name>A0A382A6K4_9ZZZZ</name>
<evidence type="ECO:0000256" key="3">
    <source>
        <dbReference type="ARBA" id="ARBA00038825"/>
    </source>
</evidence>
<feature type="domain" description="Amine oxidase" evidence="5">
    <location>
        <begin position="8"/>
        <end position="513"/>
    </location>
</feature>
<dbReference type="InterPro" id="IPR002937">
    <property type="entry name" value="Amino_oxidase"/>
</dbReference>
<sequence>VIGAGHNGLVAATYMAKSGLKVLVVERREIVGGAAVTEQIFPGFDFDTGAHRVGSLHPNLANDLALKRHGVKIVEADPTVFSPSLDERHLLLWRDSRQSVEELRKLSKADAEAWVPFQRLILKAARLLQAVGSVTPPDVTASDARDLWTMLKLGARLRGLGKRDMVEVMRIIPMSVSELLDDWFESDVLKGTLAASGITGMFQGPMASGTVHTFLYHHAGYDAGVIRPTTRVQGGVGTLTEALASAAKEHGVLIRSGRAVERVMVKEGRAVGVVLENGEEIGARRVVSNADPRRTFMSLVDTVHLSPEFVRKVRNMRFKGVCAKVHLVLGELPKFNGVPEGSLHLNGIVSISPSLEYLERAYDDAKYGEPSQRPYLEISIPSVTDPSMSRAVGHAVSILAQYAPYHLKEGTWDSDRRDALGDTVVQTLAEYAPNVRSTVLQRHVMTPFDIEETYGLTEGNIYHGEVTLDQLFFMRPVPGYARYRTPIEGLYLCGAGTHPGGGVTGVPGYNAAREIMRDERDQKLAKRSVTSVKQK</sequence>
<comment type="function">
    <text evidence="2">Probable oxidoreductase that may play a role as regulator of mitochondrial function.</text>
</comment>
<evidence type="ECO:0000256" key="2">
    <source>
        <dbReference type="ARBA" id="ARBA00037217"/>
    </source>
</evidence>
<gene>
    <name evidence="6" type="ORF">METZ01_LOCUS149417</name>
</gene>
<reference evidence="6" key="1">
    <citation type="submission" date="2018-05" db="EMBL/GenBank/DDBJ databases">
        <authorList>
            <person name="Lanie J.A."/>
            <person name="Ng W.-L."/>
            <person name="Kazmierczak K.M."/>
            <person name="Andrzejewski T.M."/>
            <person name="Davidsen T.M."/>
            <person name="Wayne K.J."/>
            <person name="Tettelin H."/>
            <person name="Glass J.I."/>
            <person name="Rusch D."/>
            <person name="Podicherti R."/>
            <person name="Tsui H.-C.T."/>
            <person name="Winkler M.E."/>
        </authorList>
    </citation>
    <scope>NUCLEOTIDE SEQUENCE</scope>
</reference>
<dbReference type="InterPro" id="IPR036188">
    <property type="entry name" value="FAD/NAD-bd_sf"/>
</dbReference>
<evidence type="ECO:0000256" key="4">
    <source>
        <dbReference type="ARBA" id="ARBA00040298"/>
    </source>
</evidence>
<protein>
    <recommendedName>
        <fullName evidence="4">Pyridine nucleotide-disulfide oxidoreductase domain-containing protein 2</fullName>
    </recommendedName>
</protein>
<organism evidence="6">
    <name type="scientific">marine metagenome</name>
    <dbReference type="NCBI Taxonomy" id="408172"/>
    <lineage>
        <taxon>unclassified sequences</taxon>
        <taxon>metagenomes</taxon>
        <taxon>ecological metagenomes</taxon>
    </lineage>
</organism>
<dbReference type="AlphaFoldDB" id="A0A382A6K4"/>
<evidence type="ECO:0000256" key="1">
    <source>
        <dbReference type="ARBA" id="ARBA00004305"/>
    </source>
</evidence>
<dbReference type="PANTHER" id="PTHR10668:SF103">
    <property type="entry name" value="PYRIDINE NUCLEOTIDE-DISULFIDE OXIDOREDUCTASE DOMAIN-CONTAINING PROTEIN 2"/>
    <property type="match status" value="1"/>
</dbReference>
<proteinExistence type="predicted"/>
<dbReference type="PANTHER" id="PTHR10668">
    <property type="entry name" value="PHYTOENE DEHYDROGENASE"/>
    <property type="match status" value="1"/>
</dbReference>
<comment type="subunit">
    <text evidence="3">Interacts with COX5B; this interaction may contribute to localize PYROXD2 to the inner face of the inner mitochondrial membrane.</text>
</comment>
<dbReference type="EMBL" id="UINC01023922">
    <property type="protein sequence ID" value="SVA96563.1"/>
    <property type="molecule type" value="Genomic_DNA"/>
</dbReference>